<dbReference type="GO" id="GO:0005789">
    <property type="term" value="C:endoplasmic reticulum membrane"/>
    <property type="evidence" value="ECO:0007669"/>
    <property type="project" value="UniProtKB-SubCell"/>
</dbReference>
<evidence type="ECO:0000313" key="14">
    <source>
        <dbReference type="Proteomes" id="UP001558652"/>
    </source>
</evidence>
<evidence type="ECO:0000313" key="13">
    <source>
        <dbReference type="EMBL" id="KAL1116313.1"/>
    </source>
</evidence>
<accession>A0ABD0YB97</accession>
<gene>
    <name evidence="13" type="ORF">AAG570_005808</name>
</gene>
<keyword evidence="10" id="KW-0408">Iron</keyword>
<dbReference type="SUPFAM" id="SSF48264">
    <property type="entry name" value="Cytochrome P450"/>
    <property type="match status" value="1"/>
</dbReference>
<dbReference type="GO" id="GO:0046872">
    <property type="term" value="F:metal ion binding"/>
    <property type="evidence" value="ECO:0007669"/>
    <property type="project" value="UniProtKB-KW"/>
</dbReference>
<dbReference type="AlphaFoldDB" id="A0ABD0YB97"/>
<evidence type="ECO:0000256" key="3">
    <source>
        <dbReference type="ARBA" id="ARBA00004586"/>
    </source>
</evidence>
<dbReference type="EMBL" id="JBFDAA010000018">
    <property type="protein sequence ID" value="KAL1116313.1"/>
    <property type="molecule type" value="Genomic_DNA"/>
</dbReference>
<evidence type="ECO:0000256" key="6">
    <source>
        <dbReference type="ARBA" id="ARBA00022723"/>
    </source>
</evidence>
<reference evidence="13 14" key="1">
    <citation type="submission" date="2024-07" db="EMBL/GenBank/DDBJ databases">
        <title>Chromosome-level genome assembly of the water stick insect Ranatra chinensis (Heteroptera: Nepidae).</title>
        <authorList>
            <person name="Liu X."/>
        </authorList>
    </citation>
    <scope>NUCLEOTIDE SEQUENCE [LARGE SCALE GENOMIC DNA]</scope>
    <source>
        <strain evidence="13">Cailab_2021Rc</strain>
        <tissue evidence="13">Muscle</tissue>
    </source>
</reference>
<dbReference type="PANTHER" id="PTHR24292:SF104">
    <property type="entry name" value="CYTOCHROME P450 308A1-RELATED"/>
    <property type="match status" value="1"/>
</dbReference>
<evidence type="ECO:0000256" key="12">
    <source>
        <dbReference type="ARBA" id="ARBA00023136"/>
    </source>
</evidence>
<keyword evidence="6" id="KW-0479">Metal-binding</keyword>
<comment type="cofactor">
    <cofactor evidence="1">
        <name>heme</name>
        <dbReference type="ChEBI" id="CHEBI:30413"/>
    </cofactor>
</comment>
<keyword evidence="9" id="KW-0560">Oxidoreductase</keyword>
<keyword evidence="14" id="KW-1185">Reference proteome</keyword>
<keyword evidence="5" id="KW-0349">Heme</keyword>
<evidence type="ECO:0000256" key="5">
    <source>
        <dbReference type="ARBA" id="ARBA00022617"/>
    </source>
</evidence>
<evidence type="ECO:0000256" key="9">
    <source>
        <dbReference type="ARBA" id="ARBA00023002"/>
    </source>
</evidence>
<evidence type="ECO:0000256" key="7">
    <source>
        <dbReference type="ARBA" id="ARBA00022824"/>
    </source>
</evidence>
<evidence type="ECO:0000256" key="4">
    <source>
        <dbReference type="ARBA" id="ARBA00010617"/>
    </source>
</evidence>
<name>A0ABD0YB97_9HEMI</name>
<comment type="similarity">
    <text evidence="4">Belongs to the cytochrome P450 family.</text>
</comment>
<keyword evidence="11" id="KW-0503">Monooxygenase</keyword>
<comment type="caution">
    <text evidence="13">The sequence shown here is derived from an EMBL/GenBank/DDBJ whole genome shotgun (WGS) entry which is preliminary data.</text>
</comment>
<evidence type="ECO:0000256" key="2">
    <source>
        <dbReference type="ARBA" id="ARBA00004524"/>
    </source>
</evidence>
<dbReference type="Proteomes" id="UP001558652">
    <property type="component" value="Unassembled WGS sequence"/>
</dbReference>
<evidence type="ECO:0000256" key="11">
    <source>
        <dbReference type="ARBA" id="ARBA00023033"/>
    </source>
</evidence>
<keyword evidence="7" id="KW-0256">Endoplasmic reticulum</keyword>
<evidence type="ECO:0000256" key="1">
    <source>
        <dbReference type="ARBA" id="ARBA00001971"/>
    </source>
</evidence>
<evidence type="ECO:0000256" key="8">
    <source>
        <dbReference type="ARBA" id="ARBA00022848"/>
    </source>
</evidence>
<proteinExistence type="inferred from homology"/>
<dbReference type="GO" id="GO:0004497">
    <property type="term" value="F:monooxygenase activity"/>
    <property type="evidence" value="ECO:0007669"/>
    <property type="project" value="UniProtKB-KW"/>
</dbReference>
<organism evidence="13 14">
    <name type="scientific">Ranatra chinensis</name>
    <dbReference type="NCBI Taxonomy" id="642074"/>
    <lineage>
        <taxon>Eukaryota</taxon>
        <taxon>Metazoa</taxon>
        <taxon>Ecdysozoa</taxon>
        <taxon>Arthropoda</taxon>
        <taxon>Hexapoda</taxon>
        <taxon>Insecta</taxon>
        <taxon>Pterygota</taxon>
        <taxon>Neoptera</taxon>
        <taxon>Paraneoptera</taxon>
        <taxon>Hemiptera</taxon>
        <taxon>Heteroptera</taxon>
        <taxon>Panheteroptera</taxon>
        <taxon>Nepomorpha</taxon>
        <taxon>Nepidae</taxon>
        <taxon>Ranatrinae</taxon>
        <taxon>Ranatra</taxon>
    </lineage>
</organism>
<comment type="subcellular location">
    <subcellularLocation>
        <location evidence="3">Endoplasmic reticulum membrane</location>
    </subcellularLocation>
    <subcellularLocation>
        <location evidence="2">Microsome membrane</location>
    </subcellularLocation>
</comment>
<protein>
    <recommendedName>
        <fullName evidence="15">Cytochrome P450</fullName>
    </recommendedName>
</protein>
<evidence type="ECO:0000256" key="10">
    <source>
        <dbReference type="ARBA" id="ARBA00023004"/>
    </source>
</evidence>
<dbReference type="InterPro" id="IPR036396">
    <property type="entry name" value="Cyt_P450_sf"/>
</dbReference>
<sequence length="126" mass="14580">MLWSAVCLALSCCFLFHRWYTYRYSHWADLGVQGPSPRFPYGNLKSSLLMRSTIGEEFEKIYRDYPSKGIVGIYKLGQPMLLVRDPQVVGDVLVRQFGRFRDNDYYVNGANDPITSLNPFFVQGPR</sequence>
<dbReference type="InterPro" id="IPR050476">
    <property type="entry name" value="Insect_CytP450_Detox"/>
</dbReference>
<evidence type="ECO:0008006" key="15">
    <source>
        <dbReference type="Google" id="ProtNLM"/>
    </source>
</evidence>
<dbReference type="Gene3D" id="1.10.630.10">
    <property type="entry name" value="Cytochrome P450"/>
    <property type="match status" value="1"/>
</dbReference>
<keyword evidence="12" id="KW-0472">Membrane</keyword>
<keyword evidence="8" id="KW-0492">Microsome</keyword>
<dbReference type="PANTHER" id="PTHR24292">
    <property type="entry name" value="CYTOCHROME P450"/>
    <property type="match status" value="1"/>
</dbReference>